<reference evidence="4 5" key="1">
    <citation type="submission" date="2024-01" db="EMBL/GenBank/DDBJ databases">
        <title>A draft genome for the cacao thread blight pathogen Marasmiellus scandens.</title>
        <authorList>
            <person name="Baruah I.K."/>
            <person name="Leung J."/>
            <person name="Bukari Y."/>
            <person name="Amoako-Attah I."/>
            <person name="Meinhardt L.W."/>
            <person name="Bailey B.A."/>
            <person name="Cohen S.P."/>
        </authorList>
    </citation>
    <scope>NUCLEOTIDE SEQUENCE [LARGE SCALE GENOMIC DNA]</scope>
    <source>
        <strain evidence="4 5">GH-19</strain>
    </source>
</reference>
<accession>A0ABR1J664</accession>
<comment type="catalytic activity">
    <reaction evidence="1">
        <text>a 2-oxocarboxylate + L-ornithine = L-glutamate 5-semialdehyde + an L-alpha-amino acid</text>
        <dbReference type="Rhea" id="RHEA:13877"/>
        <dbReference type="ChEBI" id="CHEBI:35179"/>
        <dbReference type="ChEBI" id="CHEBI:46911"/>
        <dbReference type="ChEBI" id="CHEBI:58066"/>
        <dbReference type="ChEBI" id="CHEBI:59869"/>
        <dbReference type="EC" id="2.6.1.13"/>
    </reaction>
</comment>
<keyword evidence="5" id="KW-1185">Reference proteome</keyword>
<evidence type="ECO:0000313" key="5">
    <source>
        <dbReference type="Proteomes" id="UP001498398"/>
    </source>
</evidence>
<dbReference type="EMBL" id="JBANRG010000038">
    <property type="protein sequence ID" value="KAK7448494.1"/>
    <property type="molecule type" value="Genomic_DNA"/>
</dbReference>
<keyword evidence="1 4" id="KW-0032">Aminotransferase</keyword>
<evidence type="ECO:0000256" key="2">
    <source>
        <dbReference type="SAM" id="MobiDB-lite"/>
    </source>
</evidence>
<sequence length="97" mass="10477">MSPAASTTPIHSNGGQHSVQKAPREPHFSSAQVIQMEHEYGAHNYHPLPVVFDRAKGAKVWDPEGNEYIDMLSAYSAVNQVSPLTIQVSAAPLLGVI</sequence>
<feature type="region of interest" description="Disordered" evidence="2">
    <location>
        <begin position="1"/>
        <end position="28"/>
    </location>
</feature>
<comment type="caution">
    <text evidence="4">The sequence shown here is derived from an EMBL/GenBank/DDBJ whole genome shotgun (WGS) entry which is preliminary data.</text>
</comment>
<dbReference type="InterPro" id="IPR015422">
    <property type="entry name" value="PyrdxlP-dep_Trfase_small"/>
</dbReference>
<dbReference type="EMBL" id="JBANRG010000042">
    <property type="protein sequence ID" value="KAK7447108.1"/>
    <property type="molecule type" value="Genomic_DNA"/>
</dbReference>
<dbReference type="Gene3D" id="3.90.1150.10">
    <property type="entry name" value="Aspartate Aminotransferase, domain 1"/>
    <property type="match status" value="1"/>
</dbReference>
<proteinExistence type="inferred from homology"/>
<keyword evidence="1 4" id="KW-0808">Transferase</keyword>
<gene>
    <name evidence="4" type="primary">CAR2_1</name>
    <name evidence="3" type="synonym">CAR2_4</name>
    <name evidence="4" type="ORF">VKT23_013755</name>
    <name evidence="3" type="ORF">VKT23_014320</name>
</gene>
<dbReference type="InterPro" id="IPR050103">
    <property type="entry name" value="Class-III_PLP-dep_AT"/>
</dbReference>
<protein>
    <recommendedName>
        <fullName evidence="1">Ornithine aminotransferase</fullName>
        <ecNumber evidence="1">2.6.1.13</ecNumber>
    </recommendedName>
</protein>
<evidence type="ECO:0000313" key="4">
    <source>
        <dbReference type="EMBL" id="KAK7448494.1"/>
    </source>
</evidence>
<dbReference type="EC" id="2.6.1.13" evidence="1"/>
<comment type="pathway">
    <text evidence="1">Amino-acid biosynthesis; L-proline biosynthesis; L-glutamate 5-semialdehyde from L-ornithine: step 1/1.</text>
</comment>
<feature type="compositionally biased region" description="Polar residues" evidence="2">
    <location>
        <begin position="1"/>
        <end position="19"/>
    </location>
</feature>
<dbReference type="GO" id="GO:0004587">
    <property type="term" value="F:ornithine aminotransferase activity"/>
    <property type="evidence" value="ECO:0007669"/>
    <property type="project" value="UniProtKB-EC"/>
</dbReference>
<dbReference type="InterPro" id="IPR015424">
    <property type="entry name" value="PyrdxlP-dep_Trfase"/>
</dbReference>
<organism evidence="4 5">
    <name type="scientific">Marasmiellus scandens</name>
    <dbReference type="NCBI Taxonomy" id="2682957"/>
    <lineage>
        <taxon>Eukaryota</taxon>
        <taxon>Fungi</taxon>
        <taxon>Dikarya</taxon>
        <taxon>Basidiomycota</taxon>
        <taxon>Agaricomycotina</taxon>
        <taxon>Agaricomycetes</taxon>
        <taxon>Agaricomycetidae</taxon>
        <taxon>Agaricales</taxon>
        <taxon>Marasmiineae</taxon>
        <taxon>Omphalotaceae</taxon>
        <taxon>Marasmiellus</taxon>
    </lineage>
</organism>
<dbReference type="SUPFAM" id="SSF53383">
    <property type="entry name" value="PLP-dependent transferases"/>
    <property type="match status" value="1"/>
</dbReference>
<dbReference type="PANTHER" id="PTHR11986">
    <property type="entry name" value="AMINOTRANSFERASE CLASS III"/>
    <property type="match status" value="1"/>
</dbReference>
<dbReference type="Proteomes" id="UP001498398">
    <property type="component" value="Unassembled WGS sequence"/>
</dbReference>
<comment type="similarity">
    <text evidence="1">Belongs to the class-III pyridoxal-phosphate-dependent aminotransferase family.</text>
</comment>
<dbReference type="PANTHER" id="PTHR11986:SF18">
    <property type="entry name" value="ORNITHINE AMINOTRANSFERASE, MITOCHONDRIAL"/>
    <property type="match status" value="1"/>
</dbReference>
<keyword evidence="1" id="KW-0663">Pyridoxal phosphate</keyword>
<name>A0ABR1J664_9AGAR</name>
<evidence type="ECO:0000256" key="1">
    <source>
        <dbReference type="RuleBase" id="RU365036"/>
    </source>
</evidence>
<comment type="cofactor">
    <cofactor evidence="1">
        <name>pyridoxal 5'-phosphate</name>
        <dbReference type="ChEBI" id="CHEBI:597326"/>
    </cofactor>
</comment>
<evidence type="ECO:0000313" key="3">
    <source>
        <dbReference type="EMBL" id="KAK7447108.1"/>
    </source>
</evidence>